<dbReference type="InterPro" id="IPR004474">
    <property type="entry name" value="LytR_CpsA_psr"/>
</dbReference>
<gene>
    <name evidence="3" type="ORF">GCM10020369_65600</name>
</gene>
<dbReference type="NCBIfam" id="TIGR00350">
    <property type="entry name" value="lytR_cpsA_psr"/>
    <property type="match status" value="1"/>
</dbReference>
<dbReference type="InterPro" id="IPR050922">
    <property type="entry name" value="LytR/CpsA/Psr_CW_biosynth"/>
</dbReference>
<dbReference type="PANTHER" id="PTHR33392:SF6">
    <property type="entry name" value="POLYISOPRENYL-TEICHOIC ACID--PEPTIDOGLYCAN TEICHOIC ACID TRANSFERASE TAGU"/>
    <property type="match status" value="1"/>
</dbReference>
<comment type="similarity">
    <text evidence="1">Belongs to the LytR/CpsA/Psr (LCP) family.</text>
</comment>
<evidence type="ECO:0000313" key="3">
    <source>
        <dbReference type="EMBL" id="GAA3394809.1"/>
    </source>
</evidence>
<feature type="domain" description="Cell envelope-related transcriptional attenuator" evidence="2">
    <location>
        <begin position="87"/>
        <end position="235"/>
    </location>
</feature>
<dbReference type="PANTHER" id="PTHR33392">
    <property type="entry name" value="POLYISOPRENYL-TEICHOIC ACID--PEPTIDOGLYCAN TEICHOIC ACID TRANSFERASE TAGU"/>
    <property type="match status" value="1"/>
</dbReference>
<sequence>MGLIVGVALLLVSVGTIGAAWAISARYEKNIKRADLLGDVPTTQRTDGTGSSYDPGDDIVGPLNFLVLGSDSRLADPSVQANTVGERSDTMMLVHVTADLGSAYVVSIPRDAYVDIPAGGTWQGGKNKINAAFSYGGAPLAAKAVYDLTGLPLDGAVVVDFNGVRTMVNAVGGVRVCTTYTVRSIHTNRVWRAGCNHMGGDSALDFMRQRYSVPGSDFGRIHNQQIVLKALLDKAVSGGTLTNPLRFDSFLRAATSAITVDDSMDVEGLAFALRGLRPGDLTFETLPYSSESLWTPYGTAVQVDEEATAAMFAAINADRLPEWKASRQAAPTSLIGGDPAVVPSPSIAD</sequence>
<proteinExistence type="inferred from homology"/>
<reference evidence="4" key="1">
    <citation type="journal article" date="2019" name="Int. J. Syst. Evol. Microbiol.">
        <title>The Global Catalogue of Microorganisms (GCM) 10K type strain sequencing project: providing services to taxonomists for standard genome sequencing and annotation.</title>
        <authorList>
            <consortium name="The Broad Institute Genomics Platform"/>
            <consortium name="The Broad Institute Genome Sequencing Center for Infectious Disease"/>
            <person name="Wu L."/>
            <person name="Ma J."/>
        </authorList>
    </citation>
    <scope>NUCLEOTIDE SEQUENCE [LARGE SCALE GENOMIC DNA]</scope>
    <source>
        <strain evidence="4">JCM 9458</strain>
    </source>
</reference>
<keyword evidence="4" id="KW-1185">Reference proteome</keyword>
<dbReference type="Pfam" id="PF03816">
    <property type="entry name" value="LytR_cpsA_psr"/>
    <property type="match status" value="1"/>
</dbReference>
<dbReference type="Gene3D" id="3.40.630.190">
    <property type="entry name" value="LCP protein"/>
    <property type="match status" value="1"/>
</dbReference>
<dbReference type="Proteomes" id="UP001501676">
    <property type="component" value="Unassembled WGS sequence"/>
</dbReference>
<organism evidence="3 4">
    <name type="scientific">Cryptosporangium minutisporangium</name>
    <dbReference type="NCBI Taxonomy" id="113569"/>
    <lineage>
        <taxon>Bacteria</taxon>
        <taxon>Bacillati</taxon>
        <taxon>Actinomycetota</taxon>
        <taxon>Actinomycetes</taxon>
        <taxon>Cryptosporangiales</taxon>
        <taxon>Cryptosporangiaceae</taxon>
        <taxon>Cryptosporangium</taxon>
    </lineage>
</organism>
<dbReference type="EMBL" id="BAAAYN010000046">
    <property type="protein sequence ID" value="GAA3394809.1"/>
    <property type="molecule type" value="Genomic_DNA"/>
</dbReference>
<evidence type="ECO:0000259" key="2">
    <source>
        <dbReference type="Pfam" id="PF03816"/>
    </source>
</evidence>
<comment type="caution">
    <text evidence="3">The sequence shown here is derived from an EMBL/GenBank/DDBJ whole genome shotgun (WGS) entry which is preliminary data.</text>
</comment>
<dbReference type="RefSeq" id="WP_345732142.1">
    <property type="nucleotide sequence ID" value="NZ_BAAAYN010000046.1"/>
</dbReference>
<name>A0ABP6T8X9_9ACTN</name>
<protein>
    <submittedName>
        <fullName evidence="3">LCP family protein</fullName>
    </submittedName>
</protein>
<evidence type="ECO:0000313" key="4">
    <source>
        <dbReference type="Proteomes" id="UP001501676"/>
    </source>
</evidence>
<evidence type="ECO:0000256" key="1">
    <source>
        <dbReference type="ARBA" id="ARBA00006068"/>
    </source>
</evidence>
<accession>A0ABP6T8X9</accession>